<gene>
    <name evidence="1" type="ordered locus">GNIT_0733</name>
</gene>
<evidence type="ECO:0000313" key="1">
    <source>
        <dbReference type="EMBL" id="AEP28877.1"/>
    </source>
</evidence>
<keyword evidence="2" id="KW-1185">Reference proteome</keyword>
<dbReference type="AlphaFoldDB" id="G4QJ09"/>
<organism evidence="1 2">
    <name type="scientific">Glaciecola nitratireducens (strain JCM 12485 / KCTC 12276 / FR1064)</name>
    <dbReference type="NCBI Taxonomy" id="1085623"/>
    <lineage>
        <taxon>Bacteria</taxon>
        <taxon>Pseudomonadati</taxon>
        <taxon>Pseudomonadota</taxon>
        <taxon>Gammaproteobacteria</taxon>
        <taxon>Alteromonadales</taxon>
        <taxon>Alteromonadaceae</taxon>
        <taxon>Brumicola</taxon>
    </lineage>
</organism>
<dbReference type="KEGG" id="gni:GNIT_0733"/>
<accession>G4QJ09</accession>
<sequence length="49" mass="5875">MLSRAVQESSQSLRQLEKSNTSFLERKMVLCIFLYNNSKNHKLREIHHE</sequence>
<dbReference type="Proteomes" id="UP000009282">
    <property type="component" value="Chromosome"/>
</dbReference>
<name>G4QJ09_GLANF</name>
<dbReference type="STRING" id="1085623.GNIT_0733"/>
<protein>
    <submittedName>
        <fullName evidence="1">Uncharacterized protein</fullName>
    </submittedName>
</protein>
<proteinExistence type="predicted"/>
<dbReference type="EMBL" id="CP003060">
    <property type="protein sequence ID" value="AEP28877.1"/>
    <property type="molecule type" value="Genomic_DNA"/>
</dbReference>
<evidence type="ECO:0000313" key="2">
    <source>
        <dbReference type="Proteomes" id="UP000009282"/>
    </source>
</evidence>
<dbReference type="HOGENOM" id="CLU_3136147_0_0_6"/>
<reference evidence="1 2" key="1">
    <citation type="journal article" date="2011" name="J. Bacteriol.">
        <title>Complete genome sequence of seawater bacterium Glaciecola nitratireducens FR1064T.</title>
        <authorList>
            <person name="Bian F."/>
            <person name="Qin Q.L."/>
            <person name="Xie B.B."/>
            <person name="Shu Y.L."/>
            <person name="Zhang X.Y."/>
            <person name="Yu Y."/>
            <person name="Chen B."/>
            <person name="Chen X.L."/>
            <person name="Zhou B.C."/>
            <person name="Zhang Y.Z."/>
        </authorList>
    </citation>
    <scope>NUCLEOTIDE SEQUENCE [LARGE SCALE GENOMIC DNA]</scope>
    <source>
        <strain evidence="2">JCM 12485 / KCTC 12276 / FR1064</strain>
    </source>
</reference>